<proteinExistence type="predicted"/>
<evidence type="ECO:0000313" key="2">
    <source>
        <dbReference type="Proteomes" id="UP001607303"/>
    </source>
</evidence>
<gene>
    <name evidence="1" type="ORF">V1477_021349</name>
</gene>
<keyword evidence="2" id="KW-1185">Reference proteome</keyword>
<dbReference type="EMBL" id="JAYRBN010000119">
    <property type="protein sequence ID" value="KAL2719855.1"/>
    <property type="molecule type" value="Genomic_DNA"/>
</dbReference>
<organism evidence="1 2">
    <name type="scientific">Vespula maculifrons</name>
    <name type="common">Eastern yellow jacket</name>
    <name type="synonym">Wasp</name>
    <dbReference type="NCBI Taxonomy" id="7453"/>
    <lineage>
        <taxon>Eukaryota</taxon>
        <taxon>Metazoa</taxon>
        <taxon>Ecdysozoa</taxon>
        <taxon>Arthropoda</taxon>
        <taxon>Hexapoda</taxon>
        <taxon>Insecta</taxon>
        <taxon>Pterygota</taxon>
        <taxon>Neoptera</taxon>
        <taxon>Endopterygota</taxon>
        <taxon>Hymenoptera</taxon>
        <taxon>Apocrita</taxon>
        <taxon>Aculeata</taxon>
        <taxon>Vespoidea</taxon>
        <taxon>Vespidae</taxon>
        <taxon>Vespinae</taxon>
        <taxon>Vespula</taxon>
    </lineage>
</organism>
<protein>
    <submittedName>
        <fullName evidence="1">Uncharacterized protein</fullName>
    </submittedName>
</protein>
<sequence>MNNACSQLGCACIVSGSRGRSFSMRVGPAKVILFGDTNVTSANKFQKMKDDLKRKTSVQTETTVLTVSHKIAPMGETIKRRNEMTGMLTLFEHICNISKNEHGFLAMPNDCKYWFSANPSHIPVISCCTKSENRLLLQLLRIVTKTGPGLSKSKY</sequence>
<name>A0ABD2AJL6_VESMC</name>
<evidence type="ECO:0000313" key="1">
    <source>
        <dbReference type="EMBL" id="KAL2719855.1"/>
    </source>
</evidence>
<accession>A0ABD2AJL6</accession>
<dbReference type="AlphaFoldDB" id="A0ABD2AJL6"/>
<dbReference type="Proteomes" id="UP001607303">
    <property type="component" value="Unassembled WGS sequence"/>
</dbReference>
<reference evidence="1 2" key="1">
    <citation type="journal article" date="2024" name="Ann. Entomol. Soc. Am.">
        <title>Genomic analyses of the southern and eastern yellowjacket wasps (Hymenoptera: Vespidae) reveal evolutionary signatures of social life.</title>
        <authorList>
            <person name="Catto M.A."/>
            <person name="Caine P.B."/>
            <person name="Orr S.E."/>
            <person name="Hunt B.G."/>
            <person name="Goodisman M.A.D."/>
        </authorList>
    </citation>
    <scope>NUCLEOTIDE SEQUENCE [LARGE SCALE GENOMIC DNA]</scope>
    <source>
        <strain evidence="1">232</strain>
        <tissue evidence="1">Head and thorax</tissue>
    </source>
</reference>
<comment type="caution">
    <text evidence="1">The sequence shown here is derived from an EMBL/GenBank/DDBJ whole genome shotgun (WGS) entry which is preliminary data.</text>
</comment>